<dbReference type="NCBIfam" id="TIGR00313">
    <property type="entry name" value="cobQ"/>
    <property type="match status" value="1"/>
</dbReference>
<dbReference type="NCBIfam" id="NF001989">
    <property type="entry name" value="PRK00784.1"/>
    <property type="match status" value="1"/>
</dbReference>
<evidence type="ECO:0000256" key="1">
    <source>
        <dbReference type="ARBA" id="ARBA00004953"/>
    </source>
</evidence>
<dbReference type="InterPro" id="IPR002586">
    <property type="entry name" value="CobQ/CobB/MinD/ParA_Nub-bd_dom"/>
</dbReference>
<dbReference type="PROSITE" id="PS51274">
    <property type="entry name" value="GATASE_COBBQ"/>
    <property type="match status" value="1"/>
</dbReference>
<organism evidence="7 8">
    <name type="scientific">Koleobacter methoxysyntrophicus</name>
    <dbReference type="NCBI Taxonomy" id="2751313"/>
    <lineage>
        <taxon>Bacteria</taxon>
        <taxon>Bacillati</taxon>
        <taxon>Bacillota</taxon>
        <taxon>Clostridia</taxon>
        <taxon>Koleobacterales</taxon>
        <taxon>Koleobacteraceae</taxon>
        <taxon>Koleobacter</taxon>
    </lineage>
</organism>
<feature type="domain" description="CobQ/CobB/MinD/ParA nucleotide binding" evidence="5">
    <location>
        <begin position="6"/>
        <end position="233"/>
    </location>
</feature>
<comment type="function">
    <text evidence="4">Catalyzes amidations at positions B, D, E, and G on adenosylcobyrinic A,C-diamide. NH(2) groups are provided by glutamine, and one molecule of ATP is hydrogenolyzed for each amidation.</text>
</comment>
<dbReference type="AlphaFoldDB" id="A0A8A0RNF5"/>
<comment type="similarity">
    <text evidence="4">Belongs to the CobB/CobQ family. CobQ subfamily.</text>
</comment>
<dbReference type="InterPro" id="IPR011698">
    <property type="entry name" value="GATase_3"/>
</dbReference>
<dbReference type="PANTHER" id="PTHR21343">
    <property type="entry name" value="DETHIOBIOTIN SYNTHETASE"/>
    <property type="match status" value="1"/>
</dbReference>
<protein>
    <recommendedName>
        <fullName evidence="4">Cobyric acid synthase</fullName>
    </recommendedName>
</protein>
<dbReference type="Pfam" id="PF01656">
    <property type="entry name" value="CbiA"/>
    <property type="match status" value="1"/>
</dbReference>
<dbReference type="GO" id="GO:0003824">
    <property type="term" value="F:catalytic activity"/>
    <property type="evidence" value="ECO:0007669"/>
    <property type="project" value="InterPro"/>
</dbReference>
<evidence type="ECO:0000256" key="3">
    <source>
        <dbReference type="ARBA" id="ARBA00022962"/>
    </source>
</evidence>
<dbReference type="Pfam" id="PF07685">
    <property type="entry name" value="GATase_3"/>
    <property type="match status" value="1"/>
</dbReference>
<name>A0A8A0RNF5_9FIRM</name>
<dbReference type="PANTHER" id="PTHR21343:SF1">
    <property type="entry name" value="COBYRIC ACID SYNTHASE"/>
    <property type="match status" value="1"/>
</dbReference>
<feature type="domain" description="CobB/CobQ-like glutamine amidotransferase" evidence="6">
    <location>
        <begin position="258"/>
        <end position="455"/>
    </location>
</feature>
<evidence type="ECO:0000259" key="5">
    <source>
        <dbReference type="Pfam" id="PF01656"/>
    </source>
</evidence>
<evidence type="ECO:0000256" key="4">
    <source>
        <dbReference type="HAMAP-Rule" id="MF_00028"/>
    </source>
</evidence>
<dbReference type="UniPathway" id="UPA00148"/>
<dbReference type="GO" id="GO:0009236">
    <property type="term" value="P:cobalamin biosynthetic process"/>
    <property type="evidence" value="ECO:0007669"/>
    <property type="project" value="UniProtKB-UniRule"/>
</dbReference>
<reference evidence="7" key="1">
    <citation type="submission" date="2020-07" db="EMBL/GenBank/DDBJ databases">
        <title>Koleobacter methoxysyntrophicus gen. nov., sp. nov., a novel anaerobic bacterium isolated from deep subsurface oil field and proposal of Koleobacterales ord. nov. in the phylum Firmicutes.</title>
        <authorList>
            <person name="Sakamoto S."/>
            <person name="Tamaki H."/>
        </authorList>
    </citation>
    <scope>NUCLEOTIDE SEQUENCE</scope>
    <source>
        <strain evidence="7">NRmbB1</strain>
    </source>
</reference>
<dbReference type="GO" id="GO:0015420">
    <property type="term" value="F:ABC-type vitamin B12 transporter activity"/>
    <property type="evidence" value="ECO:0007669"/>
    <property type="project" value="UniProtKB-UniRule"/>
</dbReference>
<dbReference type="CDD" id="cd05389">
    <property type="entry name" value="CobQ_N"/>
    <property type="match status" value="1"/>
</dbReference>
<dbReference type="InterPro" id="IPR033949">
    <property type="entry name" value="CobQ_GATase1"/>
</dbReference>
<dbReference type="InterPro" id="IPR027417">
    <property type="entry name" value="P-loop_NTPase"/>
</dbReference>
<dbReference type="KEGG" id="kme:H0A61_01725"/>
<evidence type="ECO:0000259" key="6">
    <source>
        <dbReference type="Pfam" id="PF07685"/>
    </source>
</evidence>
<dbReference type="EMBL" id="CP059066">
    <property type="protein sequence ID" value="QSQ09364.1"/>
    <property type="molecule type" value="Genomic_DNA"/>
</dbReference>
<evidence type="ECO:0000256" key="2">
    <source>
        <dbReference type="ARBA" id="ARBA00022573"/>
    </source>
</evidence>
<dbReference type="Gene3D" id="3.40.50.300">
    <property type="entry name" value="P-loop containing nucleotide triphosphate hydrolases"/>
    <property type="match status" value="1"/>
</dbReference>
<dbReference type="InterPro" id="IPR004459">
    <property type="entry name" value="CobQ_synth"/>
</dbReference>
<dbReference type="SUPFAM" id="SSF52540">
    <property type="entry name" value="P-loop containing nucleoside triphosphate hydrolases"/>
    <property type="match status" value="1"/>
</dbReference>
<evidence type="ECO:0000313" key="8">
    <source>
        <dbReference type="Proteomes" id="UP000662904"/>
    </source>
</evidence>
<dbReference type="InterPro" id="IPR029062">
    <property type="entry name" value="Class_I_gatase-like"/>
</dbReference>
<comment type="pathway">
    <text evidence="1 4">Cofactor biosynthesis; adenosylcobalamin biosynthesis.</text>
</comment>
<dbReference type="Gene3D" id="3.40.50.880">
    <property type="match status" value="1"/>
</dbReference>
<feature type="active site" evidence="4">
    <location>
        <position position="449"/>
    </location>
</feature>
<evidence type="ECO:0000313" key="7">
    <source>
        <dbReference type="EMBL" id="QSQ09364.1"/>
    </source>
</evidence>
<sequence>MRAKAIMIQGTGSHVGKSVLTAALCRIFKQDGHRVSPFKSQNMALNSFVTRDGGEMGRAQVVQAQAAGIEPSVDMNPILLKPTGDMKSQVIVMGKPLENMTAREYHDDYVVEAMKVVQAAYNRLSQAYDIIVIEGAGSPVEINLKDTEIVNMRIAKMADAPVILVTDIDKGGALAWVVGTLELLDPDERERVKGIVINKFRGDRELLNPAIDFLEQKTGKPVLGVIPYFKGFSIPEEDSVPEVKVLKSRVRDLPEKLDVAVIYLPHISNFTDFDPIDEEPDVDLRYIKRRRDLGNPDLIILPGTKNTIDDLISLKETGMAEDIIKLANQGTPVMGICGGFQMLGKKLYDPHHTESQREEASGLGLLDIETTFYPEKTTRQVWGQVMGRGLFFDGLRGERVRGYEIHMGKTRLGAGVVPAFKITRDPYGEINIDDGAVKDNGLIFGTYIHGIFDNDLFRRSFINKLRVRRGWDPLEVEAEYCYDKALERDFNMLADTVRANMDMGEIYKIMGLKEKCL</sequence>
<dbReference type="Proteomes" id="UP000662904">
    <property type="component" value="Chromosome"/>
</dbReference>
<keyword evidence="3 4" id="KW-0315">Glutamine amidotransferase</keyword>
<dbReference type="HAMAP" id="MF_00028">
    <property type="entry name" value="CobQ"/>
    <property type="match status" value="1"/>
</dbReference>
<keyword evidence="8" id="KW-1185">Reference proteome</keyword>
<dbReference type="CDD" id="cd01750">
    <property type="entry name" value="GATase1_CobQ"/>
    <property type="match status" value="1"/>
</dbReference>
<dbReference type="InterPro" id="IPR047045">
    <property type="entry name" value="CobQ_N"/>
</dbReference>
<dbReference type="SUPFAM" id="SSF52317">
    <property type="entry name" value="Class I glutamine amidotransferase-like"/>
    <property type="match status" value="1"/>
</dbReference>
<gene>
    <name evidence="4 7" type="primary">cobQ</name>
    <name evidence="7" type="ORF">H0A61_01725</name>
</gene>
<proteinExistence type="inferred from homology"/>
<feature type="active site" description="Nucleophile" evidence="4">
    <location>
        <position position="337"/>
    </location>
</feature>
<keyword evidence="2 4" id="KW-0169">Cobalamin biosynthesis</keyword>
<accession>A0A8A0RNF5</accession>